<dbReference type="KEGG" id="wna:KA717_04230"/>
<organism evidence="1">
    <name type="scientific">Woronichinia naegeliana WA131</name>
    <dbReference type="NCBI Taxonomy" id="2824559"/>
    <lineage>
        <taxon>Bacteria</taxon>
        <taxon>Bacillati</taxon>
        <taxon>Cyanobacteriota</taxon>
        <taxon>Cyanophyceae</taxon>
        <taxon>Synechococcales</taxon>
        <taxon>Coelosphaeriaceae</taxon>
        <taxon>Woronichinia</taxon>
    </lineage>
</organism>
<name>A0A977PWT9_9CYAN</name>
<dbReference type="EMBL" id="CP073041">
    <property type="protein sequence ID" value="UXE62079.1"/>
    <property type="molecule type" value="Genomic_DNA"/>
</dbReference>
<dbReference type="Proteomes" id="UP001065613">
    <property type="component" value="Chromosome"/>
</dbReference>
<gene>
    <name evidence="1" type="ORF">KA717_04230</name>
</gene>
<reference evidence="1" key="1">
    <citation type="submission" date="2021-04" db="EMBL/GenBank/DDBJ databases">
        <title>Genome sequence of Woronichinia naegeliana from Washington state freshwater lake bloom.</title>
        <authorList>
            <person name="Dreher T.W."/>
        </authorList>
    </citation>
    <scope>NUCLEOTIDE SEQUENCE</scope>
    <source>
        <strain evidence="1">WA131</strain>
    </source>
</reference>
<dbReference type="AlphaFoldDB" id="A0A977PWT9"/>
<sequence>MNVEDKQKLDDHLKAIAEIMVRNTQKEDLKSFESIELAVREQMLTVVSPAIGRFFCETATGTKAGRERTVDSIIGKVKITEKQAKKLGLEKNKQVSPYLEKCCLNIVACESFERGEKTIKMTTGMSISKSSQHRLALGYEFQEAQGKGKIESLSIDGGTVRIRTSVGEESIWKNYKAVSLHGQVCAAFFQAQEELIAWTNNQPLARVVTCLGDGHDGIWNLIEKIRDKDERREVLDWYHLVENIHKVKVSKKVKRQIETYLWQGEQDSAIKELNGSKQKEAINFINYMKKHESRMPDYGLYQDLGICIGSGSVESKIKQIGKRIQIAGACWKSENVPQILRLRCAYLNALVST</sequence>
<proteinExistence type="predicted"/>
<protein>
    <submittedName>
        <fullName evidence="1">ISKra4 family transposase</fullName>
    </submittedName>
</protein>
<evidence type="ECO:0000313" key="1">
    <source>
        <dbReference type="EMBL" id="UXE62079.1"/>
    </source>
</evidence>
<dbReference type="NCBIfam" id="NF033572">
    <property type="entry name" value="transpos_ISKra4"/>
    <property type="match status" value="1"/>
</dbReference>
<accession>A0A977PWT9</accession>